<evidence type="ECO:0000313" key="7">
    <source>
        <dbReference type="EMBL" id="KGP64077.1"/>
    </source>
</evidence>
<reference evidence="7 8" key="1">
    <citation type="submission" date="2014-05" db="EMBL/GenBank/DDBJ databases">
        <authorList>
            <person name="Rizzardi K."/>
            <person name="Winiecka-Krusnell J."/>
            <person name="Ramliden M."/>
            <person name="Alm E."/>
            <person name="Andersson S."/>
            <person name="Byfors S."/>
        </authorList>
    </citation>
    <scope>NUCLEOTIDE SEQUENCE [LARGE SCALE GENOMIC DNA]</scope>
    <source>
        <strain evidence="7 8">LEGN</strain>
    </source>
</reference>
<dbReference type="Proteomes" id="UP000054422">
    <property type="component" value="Unassembled WGS sequence"/>
</dbReference>
<organism evidence="7 8">
    <name type="scientific">Legionella norrlandica</name>
    <dbReference type="NCBI Taxonomy" id="1498499"/>
    <lineage>
        <taxon>Bacteria</taxon>
        <taxon>Pseudomonadati</taxon>
        <taxon>Pseudomonadota</taxon>
        <taxon>Gammaproteobacteria</taxon>
        <taxon>Legionellales</taxon>
        <taxon>Legionellaceae</taxon>
        <taxon>Legionella</taxon>
    </lineage>
</organism>
<dbReference type="GO" id="GO:0016020">
    <property type="term" value="C:membrane"/>
    <property type="evidence" value="ECO:0007669"/>
    <property type="project" value="UniProtKB-SubCell"/>
</dbReference>
<name>A0A0A2STI2_9GAMM</name>
<evidence type="ECO:0000256" key="4">
    <source>
        <dbReference type="ARBA" id="ARBA00023136"/>
    </source>
</evidence>
<dbReference type="OrthoDB" id="5636057at2"/>
<evidence type="ECO:0000256" key="3">
    <source>
        <dbReference type="ARBA" id="ARBA00022989"/>
    </source>
</evidence>
<keyword evidence="8" id="KW-1185">Reference proteome</keyword>
<dbReference type="SUPFAM" id="SSF54427">
    <property type="entry name" value="NTF2-like"/>
    <property type="match status" value="1"/>
</dbReference>
<dbReference type="InterPro" id="IPR007430">
    <property type="entry name" value="VirB8"/>
</dbReference>
<dbReference type="InterPro" id="IPR032710">
    <property type="entry name" value="NTF2-like_dom_sf"/>
</dbReference>
<gene>
    <name evidence="7" type="ORF">EP47_07975</name>
</gene>
<dbReference type="EMBL" id="JNCF01000005">
    <property type="protein sequence ID" value="KGP64077.1"/>
    <property type="molecule type" value="Genomic_DNA"/>
</dbReference>
<dbReference type="Pfam" id="PF04335">
    <property type="entry name" value="VirB8"/>
    <property type="match status" value="1"/>
</dbReference>
<evidence type="ECO:0000259" key="6">
    <source>
        <dbReference type="Pfam" id="PF04335"/>
    </source>
</evidence>
<evidence type="ECO:0000256" key="5">
    <source>
        <dbReference type="SAM" id="Phobius"/>
    </source>
</evidence>
<dbReference type="CDD" id="cd16424">
    <property type="entry name" value="VirB8"/>
    <property type="match status" value="1"/>
</dbReference>
<evidence type="ECO:0000256" key="1">
    <source>
        <dbReference type="ARBA" id="ARBA00004167"/>
    </source>
</evidence>
<protein>
    <recommendedName>
        <fullName evidence="6">Bacterial virulence protein VirB8 domain-containing protein</fullName>
    </recommendedName>
</protein>
<dbReference type="STRING" id="1498499.EP47_07975"/>
<evidence type="ECO:0000313" key="8">
    <source>
        <dbReference type="Proteomes" id="UP000054422"/>
    </source>
</evidence>
<feature type="domain" description="Bacterial virulence protein VirB8" evidence="6">
    <location>
        <begin position="12"/>
        <end position="230"/>
    </location>
</feature>
<accession>A0A0A2STI2</accession>
<keyword evidence="4 5" id="KW-0472">Membrane</keyword>
<feature type="transmembrane region" description="Helical" evidence="5">
    <location>
        <begin position="33"/>
        <end position="55"/>
    </location>
</feature>
<evidence type="ECO:0000256" key="2">
    <source>
        <dbReference type="ARBA" id="ARBA00022692"/>
    </source>
</evidence>
<dbReference type="AlphaFoldDB" id="A0A0A2STI2"/>
<keyword evidence="2 5" id="KW-0812">Transmembrane</keyword>
<sequence length="238" mass="27481">MSKTNLNDYFKRARSWADDQFGRIEQSRNRYQAAFFSAMGLNVVALIVIGMLAHYQTVVPMLVHHYDNGVITVEPIENKVTPINRAQVESDIARYIQYRESYDASSYRAQFEMVHLLSNSTVVKEYLQEQDAANTASPIHALGNHIKREVRIYSINFLDSVLANEKDLHKDHHALAEVVFSLIDTDKTSGKTTSTHYNAMISWRYTNPPDSPETRWKNWDGFEVTRYSRQTRLMEAQA</sequence>
<keyword evidence="3 5" id="KW-1133">Transmembrane helix</keyword>
<comment type="caution">
    <text evidence="7">The sequence shown here is derived from an EMBL/GenBank/DDBJ whole genome shotgun (WGS) entry which is preliminary data.</text>
</comment>
<dbReference type="Gene3D" id="3.10.450.230">
    <property type="entry name" value="VirB8 protein"/>
    <property type="match status" value="1"/>
</dbReference>
<comment type="subcellular location">
    <subcellularLocation>
        <location evidence="1">Membrane</location>
        <topology evidence="1">Single-pass membrane protein</topology>
    </subcellularLocation>
</comment>
<dbReference type="RefSeq" id="WP_035887206.1">
    <property type="nucleotide sequence ID" value="NZ_JNCF01000005.1"/>
</dbReference>
<proteinExistence type="predicted"/>